<dbReference type="GO" id="GO:0016020">
    <property type="term" value="C:membrane"/>
    <property type="evidence" value="ECO:0007669"/>
    <property type="project" value="UniProtKB-SubCell"/>
</dbReference>
<keyword evidence="12" id="KW-0186">Copper</keyword>
<proteinExistence type="inferred from homology"/>
<dbReference type="Pfam" id="PF00116">
    <property type="entry name" value="COX2"/>
    <property type="match status" value="1"/>
</dbReference>
<comment type="subcellular location">
    <subcellularLocation>
        <location evidence="1">Membrane</location>
        <topology evidence="1">Multi-pass membrane protein</topology>
    </subcellularLocation>
</comment>
<evidence type="ECO:0000256" key="10">
    <source>
        <dbReference type="ARBA" id="ARBA00022989"/>
    </source>
</evidence>
<evidence type="ECO:0000313" key="19">
    <source>
        <dbReference type="EMBL" id="OGI64629.1"/>
    </source>
</evidence>
<feature type="domain" description="Cytochrome oxidase subunit II copper A binding" evidence="17">
    <location>
        <begin position="112"/>
        <end position="254"/>
    </location>
</feature>
<evidence type="ECO:0000256" key="1">
    <source>
        <dbReference type="ARBA" id="ARBA00004141"/>
    </source>
</evidence>
<dbReference type="InterPro" id="IPR001505">
    <property type="entry name" value="Copper_CuA"/>
</dbReference>
<dbReference type="Proteomes" id="UP000179076">
    <property type="component" value="Unassembled WGS sequence"/>
</dbReference>
<evidence type="ECO:0000256" key="16">
    <source>
        <dbReference type="SAM" id="Phobius"/>
    </source>
</evidence>
<dbReference type="InterPro" id="IPR009056">
    <property type="entry name" value="Cyt_c-like_dom"/>
</dbReference>
<keyword evidence="11 15" id="KW-0408">Iron</keyword>
<dbReference type="Gene3D" id="2.60.40.420">
    <property type="entry name" value="Cupredoxins - blue copper proteins"/>
    <property type="match status" value="1"/>
</dbReference>
<evidence type="ECO:0000256" key="15">
    <source>
        <dbReference type="PROSITE-ProRule" id="PRU00433"/>
    </source>
</evidence>
<dbReference type="InterPro" id="IPR036909">
    <property type="entry name" value="Cyt_c-like_dom_sf"/>
</dbReference>
<dbReference type="GO" id="GO:0005507">
    <property type="term" value="F:copper ion binding"/>
    <property type="evidence" value="ECO:0007669"/>
    <property type="project" value="InterPro"/>
</dbReference>
<gene>
    <name evidence="19" type="ORF">A2W18_03160</name>
</gene>
<dbReference type="Gene3D" id="1.10.760.10">
    <property type="entry name" value="Cytochrome c-like domain"/>
    <property type="match status" value="2"/>
</dbReference>
<evidence type="ECO:0000256" key="14">
    <source>
        <dbReference type="ARBA" id="ARBA00047816"/>
    </source>
</evidence>
<dbReference type="PROSITE" id="PS50857">
    <property type="entry name" value="COX2_CUA"/>
    <property type="match status" value="1"/>
</dbReference>
<dbReference type="SUPFAM" id="SSF81464">
    <property type="entry name" value="Cytochrome c oxidase subunit II-like, transmembrane region"/>
    <property type="match status" value="1"/>
</dbReference>
<evidence type="ECO:0000256" key="9">
    <source>
        <dbReference type="ARBA" id="ARBA00022982"/>
    </source>
</evidence>
<dbReference type="SUPFAM" id="SSF49503">
    <property type="entry name" value="Cupredoxins"/>
    <property type="match status" value="1"/>
</dbReference>
<dbReference type="EMBL" id="MFSP01000128">
    <property type="protein sequence ID" value="OGI64629.1"/>
    <property type="molecule type" value="Genomic_DNA"/>
</dbReference>
<dbReference type="InterPro" id="IPR045187">
    <property type="entry name" value="CcO_II"/>
</dbReference>
<keyword evidence="6 16" id="KW-0812">Transmembrane</keyword>
<dbReference type="InterPro" id="IPR002429">
    <property type="entry name" value="CcO_II-like_C"/>
</dbReference>
<keyword evidence="8" id="KW-1278">Translocase</keyword>
<dbReference type="GO" id="GO:0042773">
    <property type="term" value="P:ATP synthesis coupled electron transport"/>
    <property type="evidence" value="ECO:0007669"/>
    <property type="project" value="TreeGrafter"/>
</dbReference>
<evidence type="ECO:0000259" key="17">
    <source>
        <dbReference type="PROSITE" id="PS50857"/>
    </source>
</evidence>
<keyword evidence="5 15" id="KW-0349">Heme</keyword>
<dbReference type="InterPro" id="IPR008972">
    <property type="entry name" value="Cupredoxin"/>
</dbReference>
<evidence type="ECO:0000256" key="8">
    <source>
        <dbReference type="ARBA" id="ARBA00022967"/>
    </source>
</evidence>
<keyword evidence="7 15" id="KW-0479">Metal-binding</keyword>
<dbReference type="Pfam" id="PF00034">
    <property type="entry name" value="Cytochrom_C"/>
    <property type="match status" value="2"/>
</dbReference>
<name>A0A1F6V526_9PROT</name>
<dbReference type="SUPFAM" id="SSF46626">
    <property type="entry name" value="Cytochrome c"/>
    <property type="match status" value="2"/>
</dbReference>
<dbReference type="Gene3D" id="1.10.287.90">
    <property type="match status" value="1"/>
</dbReference>
<dbReference type="PROSITE" id="PS00078">
    <property type="entry name" value="COX2"/>
    <property type="match status" value="1"/>
</dbReference>
<evidence type="ECO:0000313" key="20">
    <source>
        <dbReference type="Proteomes" id="UP000179076"/>
    </source>
</evidence>
<dbReference type="GO" id="GO:0004129">
    <property type="term" value="F:cytochrome-c oxidase activity"/>
    <property type="evidence" value="ECO:0007669"/>
    <property type="project" value="UniProtKB-EC"/>
</dbReference>
<dbReference type="AlphaFoldDB" id="A0A1F6V526"/>
<evidence type="ECO:0000256" key="6">
    <source>
        <dbReference type="ARBA" id="ARBA00022692"/>
    </source>
</evidence>
<reference evidence="19 20" key="1">
    <citation type="journal article" date="2016" name="Nat. Commun.">
        <title>Thousands of microbial genomes shed light on interconnected biogeochemical processes in an aquifer system.</title>
        <authorList>
            <person name="Anantharaman K."/>
            <person name="Brown C.T."/>
            <person name="Hug L.A."/>
            <person name="Sharon I."/>
            <person name="Castelle C.J."/>
            <person name="Probst A.J."/>
            <person name="Thomas B.C."/>
            <person name="Singh A."/>
            <person name="Wilkins M.J."/>
            <person name="Karaoz U."/>
            <person name="Brodie E.L."/>
            <person name="Williams K.H."/>
            <person name="Hubbard S.S."/>
            <person name="Banfield J.F."/>
        </authorList>
    </citation>
    <scope>NUCLEOTIDE SEQUENCE [LARGE SCALE GENOMIC DNA]</scope>
</reference>
<feature type="transmembrane region" description="Helical" evidence="16">
    <location>
        <begin position="83"/>
        <end position="105"/>
    </location>
</feature>
<comment type="similarity">
    <text evidence="2">Belongs to the cytochrome c oxidase subunit 2 family.</text>
</comment>
<evidence type="ECO:0000256" key="5">
    <source>
        <dbReference type="ARBA" id="ARBA00022617"/>
    </source>
</evidence>
<evidence type="ECO:0000256" key="2">
    <source>
        <dbReference type="ARBA" id="ARBA00007866"/>
    </source>
</evidence>
<dbReference type="EC" id="7.1.1.9" evidence="3"/>
<dbReference type="PANTHER" id="PTHR22888">
    <property type="entry name" value="CYTOCHROME C OXIDASE, SUBUNIT II"/>
    <property type="match status" value="1"/>
</dbReference>
<sequence>MVLAIVLVLLVLGSLLFHFLSPWYFTPIASNWESIDDTVSITFWVTGIVFVVVNLFLAYVVWQYRHRKGAKADYEPENKKLEGWLTVVTALGVAAMLAPGLVVWAKFVEVPEDASVVEAVGQQWHWSYRFPGKDGRLGTVDARFVSDQNPFGMNPDDPNGKDDVLISSPELHLALGKPVKVLLRSKDVLHDFAVPQFRVKMDLVPGLVSYVWFTPTRVGKFDLLCEELCGIAHFTMRGKVVVEEESAFQTWLSRYPTFAQSSTQVAGDVAAGKVQYGVCAACHGAQAEGNTALNAPKLSGQGGWYLARQLKNFKDGARGTHEKDVYGKQMAPMAATLANDAAINNVVAYINSLPENPAAPTVTGNANRGQGVYRSCTACHGANGQGIQATNAPRLAGMSDWYLLTQLNNYKHRIRGAHPNDNYGPQMVLMAAVLKDDKAAADVVAYINTFR</sequence>
<evidence type="ECO:0000256" key="12">
    <source>
        <dbReference type="ARBA" id="ARBA00023008"/>
    </source>
</evidence>
<keyword evidence="13 16" id="KW-0472">Membrane</keyword>
<comment type="catalytic activity">
    <reaction evidence="14">
        <text>4 Fe(II)-[cytochrome c] + O2 + 8 H(+)(in) = 4 Fe(III)-[cytochrome c] + 2 H2O + 4 H(+)(out)</text>
        <dbReference type="Rhea" id="RHEA:11436"/>
        <dbReference type="Rhea" id="RHEA-COMP:10350"/>
        <dbReference type="Rhea" id="RHEA-COMP:14399"/>
        <dbReference type="ChEBI" id="CHEBI:15377"/>
        <dbReference type="ChEBI" id="CHEBI:15378"/>
        <dbReference type="ChEBI" id="CHEBI:15379"/>
        <dbReference type="ChEBI" id="CHEBI:29033"/>
        <dbReference type="ChEBI" id="CHEBI:29034"/>
        <dbReference type="EC" id="7.1.1.9"/>
    </reaction>
</comment>
<evidence type="ECO:0000256" key="3">
    <source>
        <dbReference type="ARBA" id="ARBA00012949"/>
    </source>
</evidence>
<feature type="transmembrane region" description="Helical" evidence="16">
    <location>
        <begin position="41"/>
        <end position="62"/>
    </location>
</feature>
<dbReference type="GO" id="GO:0020037">
    <property type="term" value="F:heme binding"/>
    <property type="evidence" value="ECO:0007669"/>
    <property type="project" value="InterPro"/>
</dbReference>
<protein>
    <recommendedName>
        <fullName evidence="3">cytochrome-c oxidase</fullName>
        <ecNumber evidence="3">7.1.1.9</ecNumber>
    </recommendedName>
</protein>
<comment type="caution">
    <text evidence="19">The sequence shown here is derived from an EMBL/GenBank/DDBJ whole genome shotgun (WGS) entry which is preliminary data.</text>
</comment>
<evidence type="ECO:0000256" key="4">
    <source>
        <dbReference type="ARBA" id="ARBA00022448"/>
    </source>
</evidence>
<keyword evidence="4" id="KW-0813">Transport</keyword>
<dbReference type="CDD" id="cd13919">
    <property type="entry name" value="CuRO_HCO_II_like_5"/>
    <property type="match status" value="1"/>
</dbReference>
<evidence type="ECO:0000256" key="11">
    <source>
        <dbReference type="ARBA" id="ARBA00023004"/>
    </source>
</evidence>
<feature type="domain" description="Cytochrome c" evidence="18">
    <location>
        <begin position="364"/>
        <end position="451"/>
    </location>
</feature>
<organism evidence="19 20">
    <name type="scientific">Candidatus Muproteobacteria bacterium RBG_16_60_9</name>
    <dbReference type="NCBI Taxonomy" id="1817755"/>
    <lineage>
        <taxon>Bacteria</taxon>
        <taxon>Pseudomonadati</taxon>
        <taxon>Pseudomonadota</taxon>
        <taxon>Candidatus Muproteobacteria</taxon>
    </lineage>
</organism>
<feature type="domain" description="Cytochrome c" evidence="18">
    <location>
        <begin position="267"/>
        <end position="354"/>
    </location>
</feature>
<evidence type="ECO:0000256" key="7">
    <source>
        <dbReference type="ARBA" id="ARBA00022723"/>
    </source>
</evidence>
<dbReference type="PROSITE" id="PS51007">
    <property type="entry name" value="CYTC"/>
    <property type="match status" value="2"/>
</dbReference>
<dbReference type="InterPro" id="IPR036257">
    <property type="entry name" value="Cyt_c_oxidase_su2_TM_sf"/>
</dbReference>
<evidence type="ECO:0000259" key="18">
    <source>
        <dbReference type="PROSITE" id="PS51007"/>
    </source>
</evidence>
<keyword evidence="9" id="KW-0249">Electron transport</keyword>
<dbReference type="PANTHER" id="PTHR22888:SF9">
    <property type="entry name" value="CYTOCHROME C OXIDASE SUBUNIT 2"/>
    <property type="match status" value="1"/>
</dbReference>
<accession>A0A1F6V526</accession>
<evidence type="ECO:0000256" key="13">
    <source>
        <dbReference type="ARBA" id="ARBA00023136"/>
    </source>
</evidence>
<keyword evidence="10 16" id="KW-1133">Transmembrane helix</keyword>